<comment type="similarity">
    <text evidence="1">Belongs to the BCL7 family.</text>
</comment>
<name>A0A4D9DNH4_9SAUR</name>
<protein>
    <submittedName>
        <fullName evidence="3">Syntenin-1</fullName>
    </submittedName>
</protein>
<evidence type="ECO:0000313" key="4">
    <source>
        <dbReference type="Proteomes" id="UP000297703"/>
    </source>
</evidence>
<dbReference type="PANTHER" id="PTHR12767:SF5">
    <property type="entry name" value="B-CELL CLL_LYMPHOMA 7 PROTEIN FAMILY MEMBER B"/>
    <property type="match status" value="1"/>
</dbReference>
<reference evidence="3 4" key="2">
    <citation type="submission" date="2019-04" db="EMBL/GenBank/DDBJ databases">
        <title>The genome sequence of big-headed turtle.</title>
        <authorList>
            <person name="Gong S."/>
        </authorList>
    </citation>
    <scope>NUCLEOTIDE SEQUENCE [LARGE SCALE GENOMIC DNA]</scope>
    <source>
        <strain evidence="3">DO16091913</strain>
        <tissue evidence="3">Muscle</tissue>
    </source>
</reference>
<dbReference type="InterPro" id="IPR006804">
    <property type="entry name" value="BCL7"/>
</dbReference>
<accession>A0A4D9DNH4</accession>
<evidence type="ECO:0000313" key="3">
    <source>
        <dbReference type="EMBL" id="TFJ96523.1"/>
    </source>
</evidence>
<dbReference type="Proteomes" id="UP000297703">
    <property type="component" value="Unassembled WGS sequence"/>
</dbReference>
<organism evidence="3 4">
    <name type="scientific">Platysternon megacephalum</name>
    <name type="common">big-headed turtle</name>
    <dbReference type="NCBI Taxonomy" id="55544"/>
    <lineage>
        <taxon>Eukaryota</taxon>
        <taxon>Metazoa</taxon>
        <taxon>Chordata</taxon>
        <taxon>Craniata</taxon>
        <taxon>Vertebrata</taxon>
        <taxon>Euteleostomi</taxon>
        <taxon>Archelosauria</taxon>
        <taxon>Testudinata</taxon>
        <taxon>Testudines</taxon>
        <taxon>Cryptodira</taxon>
        <taxon>Durocryptodira</taxon>
        <taxon>Testudinoidea</taxon>
        <taxon>Platysternidae</taxon>
        <taxon>Platysternon</taxon>
    </lineage>
</organism>
<dbReference type="OrthoDB" id="5989898at2759"/>
<dbReference type="STRING" id="55544.A0A4D9DNH4"/>
<dbReference type="PANTHER" id="PTHR12767">
    <property type="entry name" value="BCL7 RELATED"/>
    <property type="match status" value="1"/>
</dbReference>
<keyword evidence="4" id="KW-1185">Reference proteome</keyword>
<proteinExistence type="inferred from homology"/>
<feature type="compositionally biased region" description="Basic and acidic residues" evidence="2">
    <location>
        <begin position="62"/>
        <end position="71"/>
    </location>
</feature>
<dbReference type="EMBL" id="QXTE01000651">
    <property type="protein sequence ID" value="TFJ96523.1"/>
    <property type="molecule type" value="Genomic_DNA"/>
</dbReference>
<gene>
    <name evidence="3" type="ORF">DR999_PMT21682</name>
</gene>
<evidence type="ECO:0000256" key="2">
    <source>
        <dbReference type="SAM" id="MobiDB-lite"/>
    </source>
</evidence>
<reference evidence="3 4" key="1">
    <citation type="submission" date="2019-04" db="EMBL/GenBank/DDBJ databases">
        <title>Draft genome of the big-headed turtle Platysternon megacephalum.</title>
        <authorList>
            <person name="Gong S."/>
        </authorList>
    </citation>
    <scope>NUCLEOTIDE SEQUENCE [LARGE SCALE GENOMIC DNA]</scope>
    <source>
        <strain evidence="3">DO16091913</strain>
        <tissue evidence="3">Muscle</tissue>
    </source>
</reference>
<evidence type="ECO:0000256" key="1">
    <source>
        <dbReference type="ARBA" id="ARBA00010326"/>
    </source>
</evidence>
<comment type="caution">
    <text evidence="3">The sequence shown here is derived from an EMBL/GenBank/DDBJ whole genome shotgun (WGS) entry which is preliminary data.</text>
</comment>
<dbReference type="Pfam" id="PF04714">
    <property type="entry name" value="BCL_N"/>
    <property type="match status" value="1"/>
</dbReference>
<dbReference type="AlphaFoldDB" id="A0A4D9DNH4"/>
<sequence length="128" mass="13739">MSGRSVRAETRSRAKDDIKKVMAAIERVRKWVIVPGRAQPEPAALRRVRGRVGAAAVGQERPVSRDTEAQRRRPGLSPAADFVPGKPLPSPCLSFLAGVTVLTGGWGSCRSRTGESKIVEELVHSTAA</sequence>
<feature type="region of interest" description="Disordered" evidence="2">
    <location>
        <begin position="51"/>
        <end position="83"/>
    </location>
</feature>